<accession>A0ABW0D3G1</accession>
<evidence type="ECO:0000256" key="1">
    <source>
        <dbReference type="SAM" id="MobiDB-lite"/>
    </source>
</evidence>
<organism evidence="2 3">
    <name type="scientific">Streptomyces fimbriatus</name>
    <dbReference type="NCBI Taxonomy" id="68197"/>
    <lineage>
        <taxon>Bacteria</taxon>
        <taxon>Bacillati</taxon>
        <taxon>Actinomycetota</taxon>
        <taxon>Actinomycetes</taxon>
        <taxon>Kitasatosporales</taxon>
        <taxon>Streptomycetaceae</taxon>
        <taxon>Streptomyces</taxon>
    </lineage>
</organism>
<protein>
    <submittedName>
        <fullName evidence="2">Uncharacterized protein</fullName>
    </submittedName>
</protein>
<dbReference type="EMBL" id="JBHSKL010000003">
    <property type="protein sequence ID" value="MFC5223620.1"/>
    <property type="molecule type" value="Genomic_DNA"/>
</dbReference>
<reference evidence="3" key="1">
    <citation type="journal article" date="2019" name="Int. J. Syst. Evol. Microbiol.">
        <title>The Global Catalogue of Microorganisms (GCM) 10K type strain sequencing project: providing services to taxonomists for standard genome sequencing and annotation.</title>
        <authorList>
            <consortium name="The Broad Institute Genomics Platform"/>
            <consortium name="The Broad Institute Genome Sequencing Center for Infectious Disease"/>
            <person name="Wu L."/>
            <person name="Ma J."/>
        </authorList>
    </citation>
    <scope>NUCLEOTIDE SEQUENCE [LARGE SCALE GENOMIC DNA]</scope>
    <source>
        <strain evidence="3">CCM 8479</strain>
    </source>
</reference>
<keyword evidence="3" id="KW-1185">Reference proteome</keyword>
<sequence length="61" mass="6682">MTSRPVTSRPTGNDHLPVYESLVRERGDVVAEAREVAERTQHEARQALAGHPATRPGPAPR</sequence>
<proteinExistence type="predicted"/>
<gene>
    <name evidence="2" type="ORF">ACFPN6_03175</name>
</gene>
<comment type="caution">
    <text evidence="2">The sequence shown here is derived from an EMBL/GenBank/DDBJ whole genome shotgun (WGS) entry which is preliminary data.</text>
</comment>
<feature type="compositionally biased region" description="Polar residues" evidence="1">
    <location>
        <begin position="1"/>
        <end position="11"/>
    </location>
</feature>
<dbReference type="Proteomes" id="UP001596156">
    <property type="component" value="Unassembled WGS sequence"/>
</dbReference>
<evidence type="ECO:0000313" key="2">
    <source>
        <dbReference type="EMBL" id="MFC5223620.1"/>
    </source>
</evidence>
<feature type="region of interest" description="Disordered" evidence="1">
    <location>
        <begin position="33"/>
        <end position="61"/>
    </location>
</feature>
<evidence type="ECO:0000313" key="3">
    <source>
        <dbReference type="Proteomes" id="UP001596156"/>
    </source>
</evidence>
<feature type="region of interest" description="Disordered" evidence="1">
    <location>
        <begin position="1"/>
        <end position="21"/>
    </location>
</feature>
<feature type="compositionally biased region" description="Basic and acidic residues" evidence="1">
    <location>
        <begin position="33"/>
        <end position="45"/>
    </location>
</feature>
<dbReference type="RefSeq" id="WP_309060621.1">
    <property type="nucleotide sequence ID" value="NZ_BAAASS010000003.1"/>
</dbReference>
<name>A0ABW0D3G1_STRFI</name>